<evidence type="ECO:0000313" key="2">
    <source>
        <dbReference type="Proteomes" id="UP001159363"/>
    </source>
</evidence>
<accession>A0ABQ9HHL2</accession>
<dbReference type="Proteomes" id="UP001159363">
    <property type="component" value="Chromosome 4"/>
</dbReference>
<keyword evidence="2" id="KW-1185">Reference proteome</keyword>
<comment type="caution">
    <text evidence="1">The sequence shown here is derived from an EMBL/GenBank/DDBJ whole genome shotgun (WGS) entry which is preliminary data.</text>
</comment>
<sequence length="271" mass="30406">MKKASYPDHYESAGAVNFRSRTTVWSRFARNDCKLWVGPPWKSLLVTARGWPTLLRLGTKRDFLWESSEATGITFKLPGRSDVMVRLIPLLPRRTRFDSRRGGSQIFVCGNRAGRCRWSAIFLGNLPFLPPFHSSATQYSPHFALIGSQDLDALLRSHKPIELPVQSRSLLVKREGKAISSISDGDNYVEIFADSAMTCAISTLASHQSEPGTIPGRFTPDFRKWESCRTIPLVGGFSPPPKFPRRYIFTSITLIGSKDLTIKSHPNPFAH</sequence>
<proteinExistence type="predicted"/>
<organism evidence="1 2">
    <name type="scientific">Dryococelus australis</name>
    <dbReference type="NCBI Taxonomy" id="614101"/>
    <lineage>
        <taxon>Eukaryota</taxon>
        <taxon>Metazoa</taxon>
        <taxon>Ecdysozoa</taxon>
        <taxon>Arthropoda</taxon>
        <taxon>Hexapoda</taxon>
        <taxon>Insecta</taxon>
        <taxon>Pterygota</taxon>
        <taxon>Neoptera</taxon>
        <taxon>Polyneoptera</taxon>
        <taxon>Phasmatodea</taxon>
        <taxon>Verophasmatodea</taxon>
        <taxon>Anareolatae</taxon>
        <taxon>Phasmatidae</taxon>
        <taxon>Eurycanthinae</taxon>
        <taxon>Dryococelus</taxon>
    </lineage>
</organism>
<dbReference type="EMBL" id="JARBHB010000005">
    <property type="protein sequence ID" value="KAJ8883817.1"/>
    <property type="molecule type" value="Genomic_DNA"/>
</dbReference>
<gene>
    <name evidence="1" type="ORF">PR048_015672</name>
</gene>
<name>A0ABQ9HHL2_9NEOP</name>
<reference evidence="1 2" key="1">
    <citation type="submission" date="2023-02" db="EMBL/GenBank/DDBJ databases">
        <title>LHISI_Scaffold_Assembly.</title>
        <authorList>
            <person name="Stuart O.P."/>
            <person name="Cleave R."/>
            <person name="Magrath M.J.L."/>
            <person name="Mikheyev A.S."/>
        </authorList>
    </citation>
    <scope>NUCLEOTIDE SEQUENCE [LARGE SCALE GENOMIC DNA]</scope>
    <source>
        <strain evidence="1">Daus_M_001</strain>
        <tissue evidence="1">Leg muscle</tissue>
    </source>
</reference>
<evidence type="ECO:0000313" key="1">
    <source>
        <dbReference type="EMBL" id="KAJ8883817.1"/>
    </source>
</evidence>
<protein>
    <submittedName>
        <fullName evidence="1">Uncharacterized protein</fullName>
    </submittedName>
</protein>